<evidence type="ECO:0000256" key="13">
    <source>
        <dbReference type="ARBA" id="ARBA00023136"/>
    </source>
</evidence>
<dbReference type="Pfam" id="PF13614">
    <property type="entry name" value="AAA_31"/>
    <property type="match status" value="1"/>
</dbReference>
<dbReference type="AlphaFoldDB" id="A0A6B2LYM4"/>
<dbReference type="GO" id="GO:0005886">
    <property type="term" value="C:plasma membrane"/>
    <property type="evidence" value="ECO:0007669"/>
    <property type="project" value="UniProtKB-SubCell"/>
</dbReference>
<dbReference type="EMBL" id="JAAGNX010000001">
    <property type="protein sequence ID" value="NDV61146.1"/>
    <property type="molecule type" value="Genomic_DNA"/>
</dbReference>
<evidence type="ECO:0000256" key="11">
    <source>
        <dbReference type="ARBA" id="ARBA00022840"/>
    </source>
</evidence>
<dbReference type="InterPro" id="IPR005702">
    <property type="entry name" value="Wzc-like_C"/>
</dbReference>
<evidence type="ECO:0000256" key="3">
    <source>
        <dbReference type="ARBA" id="ARBA00008883"/>
    </source>
</evidence>
<feature type="domain" description="Tyrosine-protein kinase G-rich" evidence="20">
    <location>
        <begin position="392"/>
        <end position="462"/>
    </location>
</feature>
<evidence type="ECO:0000256" key="5">
    <source>
        <dbReference type="ARBA" id="ARBA00022475"/>
    </source>
</evidence>
<evidence type="ECO:0000259" key="20">
    <source>
        <dbReference type="Pfam" id="PF13807"/>
    </source>
</evidence>
<sequence>MSNNQYQSGGSQGGYYGGYYYGEGYSGYADSGNAPSRSLTDYLLILRERIWWLVVSIFVVFLGFALYTFNAPKLYRAAASVEILRQKDQVFQIQDIVRQEVANAEDFNTQIKILESLNIVQAVDERLKGNLRNRFLAPYEKGLDATLRGTRSVGQILYSNRAISPVRLSLVVNIIFTHPDKEVAAVVANYFAEEYIDFNRNQQIEGSLRAVDDLRSQADQQLAKIKEMEMRLADFKEKYDTLSVDRSQDIDNQQLISLNTRLEQDKQLYDEASTVMAQINEARDSGDPLWELGFIANNAEVSDLLNKLTVNKIQIATLSKKFRAMHPTMIAAQEQLDQTQSELDKAVNTAASRFEKDFERTEANLRNSEDRLALNQQKLIELDRIRPEYNALARDLAISQELYNHYYNRLQQAAVKVTTEGQTARIIDRAVEPVRPFKPNITMNLAIGLVMGTGVGLGLVFLLAFLDDKVKSAFDIESTLGVPLVGIVPHIFSIDSQEKARIAADEHDKHAVEAFRSIHSTLKLNEESRNAKVILSTSTIPSEGKTFISTNLSITFAAHGERTIVVDADLRMPNVSKELNIDGKRGIIQLIADKGDLDSYIYKDFLPNLDLLPAGGNTKKPTQILGSEEFANLIHELRLRYDRVIIDTPPIATVSDAMNILPLVDGVLMVIRFNMVKRKTASVNIRRLRESNVPIFGAVLNNLNTHVAGYYYSHYYDKSYKSYKHYYLQNKGMEDLDEEVAASGPSDGPQETKTS</sequence>
<keyword evidence="5" id="KW-1003">Cell membrane</keyword>
<feature type="transmembrane region" description="Helical" evidence="17">
    <location>
        <begin position="50"/>
        <end position="69"/>
    </location>
</feature>
<evidence type="ECO:0000256" key="16">
    <source>
        <dbReference type="SAM" id="Coils"/>
    </source>
</evidence>
<keyword evidence="7 21" id="KW-0808">Transferase</keyword>
<dbReference type="EC" id="2.7.10.2" evidence="4"/>
<evidence type="ECO:0000256" key="1">
    <source>
        <dbReference type="ARBA" id="ARBA00004429"/>
    </source>
</evidence>
<dbReference type="InterPro" id="IPR050445">
    <property type="entry name" value="Bact_polysacc_biosynth/exp"/>
</dbReference>
<feature type="coiled-coil region" evidence="16">
    <location>
        <begin position="211"/>
        <end position="245"/>
    </location>
</feature>
<dbReference type="InterPro" id="IPR025669">
    <property type="entry name" value="AAA_dom"/>
</dbReference>
<reference evidence="21 22" key="1">
    <citation type="submission" date="2020-02" db="EMBL/GenBank/DDBJ databases">
        <title>Albibacoteraceae fam. nov., the first described family within the subdivision 4 Verrucomicrobia.</title>
        <authorList>
            <person name="Xi F."/>
        </authorList>
    </citation>
    <scope>NUCLEOTIDE SEQUENCE [LARGE SCALE GENOMIC DNA]</scope>
    <source>
        <strain evidence="21 22">CK1056</strain>
    </source>
</reference>
<keyword evidence="11" id="KW-0067">ATP-binding</keyword>
<proteinExistence type="inferred from homology"/>
<dbReference type="PANTHER" id="PTHR32309:SF13">
    <property type="entry name" value="FERRIC ENTEROBACTIN TRANSPORT PROTEIN FEPE"/>
    <property type="match status" value="1"/>
</dbReference>
<evidence type="ECO:0000256" key="6">
    <source>
        <dbReference type="ARBA" id="ARBA00022519"/>
    </source>
</evidence>
<evidence type="ECO:0000259" key="18">
    <source>
        <dbReference type="Pfam" id="PF02706"/>
    </source>
</evidence>
<organism evidence="21 22">
    <name type="scientific">Oceanipulchritudo coccoides</name>
    <dbReference type="NCBI Taxonomy" id="2706888"/>
    <lineage>
        <taxon>Bacteria</taxon>
        <taxon>Pseudomonadati</taxon>
        <taxon>Verrucomicrobiota</taxon>
        <taxon>Opitutia</taxon>
        <taxon>Puniceicoccales</taxon>
        <taxon>Oceanipulchritudinaceae</taxon>
        <taxon>Oceanipulchritudo</taxon>
    </lineage>
</organism>
<dbReference type="Pfam" id="PF02706">
    <property type="entry name" value="Wzz"/>
    <property type="match status" value="1"/>
</dbReference>
<comment type="subcellular location">
    <subcellularLocation>
        <location evidence="1">Cell inner membrane</location>
        <topology evidence="1">Multi-pass membrane protein</topology>
    </subcellularLocation>
</comment>
<keyword evidence="10 21" id="KW-0418">Kinase</keyword>
<dbReference type="PANTHER" id="PTHR32309">
    <property type="entry name" value="TYROSINE-PROTEIN KINASE"/>
    <property type="match status" value="1"/>
</dbReference>
<evidence type="ECO:0000313" key="22">
    <source>
        <dbReference type="Proteomes" id="UP000478417"/>
    </source>
</evidence>
<evidence type="ECO:0000256" key="8">
    <source>
        <dbReference type="ARBA" id="ARBA00022692"/>
    </source>
</evidence>
<feature type="domain" description="AAA" evidence="19">
    <location>
        <begin position="544"/>
        <end position="673"/>
    </location>
</feature>
<dbReference type="RefSeq" id="WP_163961811.1">
    <property type="nucleotide sequence ID" value="NZ_JAAGNX010000001.1"/>
</dbReference>
<evidence type="ECO:0000256" key="7">
    <source>
        <dbReference type="ARBA" id="ARBA00022679"/>
    </source>
</evidence>
<evidence type="ECO:0000259" key="19">
    <source>
        <dbReference type="Pfam" id="PF13614"/>
    </source>
</evidence>
<feature type="transmembrane region" description="Helical" evidence="17">
    <location>
        <begin position="445"/>
        <end position="466"/>
    </location>
</feature>
<evidence type="ECO:0000256" key="15">
    <source>
        <dbReference type="ARBA" id="ARBA00051245"/>
    </source>
</evidence>
<keyword evidence="22" id="KW-1185">Reference proteome</keyword>
<keyword evidence="6" id="KW-0997">Cell inner membrane</keyword>
<keyword evidence="14" id="KW-0829">Tyrosine-protein kinase</keyword>
<keyword evidence="9" id="KW-0547">Nucleotide-binding</keyword>
<dbReference type="Pfam" id="PF13807">
    <property type="entry name" value="GNVR"/>
    <property type="match status" value="1"/>
</dbReference>
<dbReference type="InterPro" id="IPR003856">
    <property type="entry name" value="LPS_length_determ_N"/>
</dbReference>
<dbReference type="GO" id="GO:0005524">
    <property type="term" value="F:ATP binding"/>
    <property type="evidence" value="ECO:0007669"/>
    <property type="project" value="UniProtKB-KW"/>
</dbReference>
<dbReference type="Proteomes" id="UP000478417">
    <property type="component" value="Unassembled WGS sequence"/>
</dbReference>
<dbReference type="InterPro" id="IPR032807">
    <property type="entry name" value="GNVR"/>
</dbReference>
<dbReference type="CDD" id="cd05387">
    <property type="entry name" value="BY-kinase"/>
    <property type="match status" value="1"/>
</dbReference>
<keyword evidence="16" id="KW-0175">Coiled coil</keyword>
<evidence type="ECO:0000256" key="2">
    <source>
        <dbReference type="ARBA" id="ARBA00007316"/>
    </source>
</evidence>
<feature type="domain" description="Polysaccharide chain length determinant N-terminal" evidence="18">
    <location>
        <begin position="39"/>
        <end position="123"/>
    </location>
</feature>
<keyword evidence="8 17" id="KW-0812">Transmembrane</keyword>
<feature type="coiled-coil region" evidence="16">
    <location>
        <begin position="329"/>
        <end position="378"/>
    </location>
</feature>
<dbReference type="GO" id="GO:0004715">
    <property type="term" value="F:non-membrane spanning protein tyrosine kinase activity"/>
    <property type="evidence" value="ECO:0007669"/>
    <property type="project" value="UniProtKB-EC"/>
</dbReference>
<keyword evidence="13 17" id="KW-0472">Membrane</keyword>
<evidence type="ECO:0000313" key="21">
    <source>
        <dbReference type="EMBL" id="NDV61146.1"/>
    </source>
</evidence>
<name>A0A6B2LYM4_9BACT</name>
<evidence type="ECO:0000256" key="10">
    <source>
        <dbReference type="ARBA" id="ARBA00022777"/>
    </source>
</evidence>
<comment type="similarity">
    <text evidence="3">Belongs to the etk/wzc family.</text>
</comment>
<comment type="caution">
    <text evidence="21">The sequence shown here is derived from an EMBL/GenBank/DDBJ whole genome shotgun (WGS) entry which is preliminary data.</text>
</comment>
<accession>A0A6B2LYM4</accession>
<dbReference type="Gene3D" id="3.40.50.300">
    <property type="entry name" value="P-loop containing nucleotide triphosphate hydrolases"/>
    <property type="match status" value="1"/>
</dbReference>
<evidence type="ECO:0000256" key="12">
    <source>
        <dbReference type="ARBA" id="ARBA00022989"/>
    </source>
</evidence>
<gene>
    <name evidence="21" type="ORF">G0Q06_01640</name>
</gene>
<keyword evidence="12 17" id="KW-1133">Transmembrane helix</keyword>
<comment type="similarity">
    <text evidence="2">Belongs to the CpsD/CapB family.</text>
</comment>
<evidence type="ECO:0000256" key="9">
    <source>
        <dbReference type="ARBA" id="ARBA00022741"/>
    </source>
</evidence>
<evidence type="ECO:0000256" key="17">
    <source>
        <dbReference type="SAM" id="Phobius"/>
    </source>
</evidence>
<comment type="catalytic activity">
    <reaction evidence="15">
        <text>L-tyrosyl-[protein] + ATP = O-phospho-L-tyrosyl-[protein] + ADP + H(+)</text>
        <dbReference type="Rhea" id="RHEA:10596"/>
        <dbReference type="Rhea" id="RHEA-COMP:10136"/>
        <dbReference type="Rhea" id="RHEA-COMP:20101"/>
        <dbReference type="ChEBI" id="CHEBI:15378"/>
        <dbReference type="ChEBI" id="CHEBI:30616"/>
        <dbReference type="ChEBI" id="CHEBI:46858"/>
        <dbReference type="ChEBI" id="CHEBI:61978"/>
        <dbReference type="ChEBI" id="CHEBI:456216"/>
        <dbReference type="EC" id="2.7.10.2"/>
    </reaction>
</comment>
<evidence type="ECO:0000256" key="14">
    <source>
        <dbReference type="ARBA" id="ARBA00023137"/>
    </source>
</evidence>
<evidence type="ECO:0000256" key="4">
    <source>
        <dbReference type="ARBA" id="ARBA00011903"/>
    </source>
</evidence>
<dbReference type="InterPro" id="IPR027417">
    <property type="entry name" value="P-loop_NTPase"/>
</dbReference>
<dbReference type="NCBIfam" id="TIGR01007">
    <property type="entry name" value="eps_fam"/>
    <property type="match status" value="1"/>
</dbReference>
<dbReference type="SUPFAM" id="SSF52540">
    <property type="entry name" value="P-loop containing nucleoside triphosphate hydrolases"/>
    <property type="match status" value="1"/>
</dbReference>
<protein>
    <recommendedName>
        <fullName evidence="4">non-specific protein-tyrosine kinase</fullName>
        <ecNumber evidence="4">2.7.10.2</ecNumber>
    </recommendedName>
</protein>